<protein>
    <submittedName>
        <fullName evidence="1">Uncharacterized protein</fullName>
    </submittedName>
</protein>
<organism evidence="1 2">
    <name type="scientific">Enterococcus faecalis</name>
    <name type="common">Streptococcus faecalis</name>
    <dbReference type="NCBI Taxonomy" id="1351"/>
    <lineage>
        <taxon>Bacteria</taxon>
        <taxon>Bacillati</taxon>
        <taxon>Bacillota</taxon>
        <taxon>Bacilli</taxon>
        <taxon>Lactobacillales</taxon>
        <taxon>Enterococcaceae</taxon>
        <taxon>Enterococcus</taxon>
    </lineage>
</organism>
<sequence length="112" mass="12751">MEASVAFIVPKTVFVPQPNVDSAIIKLTRRATPAVTVTNEKEFFKLTKASFQLRRKTLWNNLTHFYGKDEQTVAWLKESLAEAEIDPSRRGETLSLEEFARLSNALEKNKPV</sequence>
<accession>A0AC59HTH1</accession>
<reference evidence="1" key="1">
    <citation type="submission" date="2022-08" db="EMBL/GenBank/DDBJ databases">
        <title>Molecular epidemiological analysis of five strains of VanD-type vancomycin-resistant Enterococcus faecalis.</title>
        <authorList>
            <person name="Mimura K."/>
            <person name="Hashimoto Y."/>
            <person name="Tomita H."/>
        </authorList>
    </citation>
    <scope>NUCLEOTIDE SEQUENCE</scope>
    <source>
        <strain evidence="1">SVR2332</strain>
    </source>
</reference>
<name>A0AC59HTH1_ENTFL</name>
<dbReference type="Proteomes" id="UP001317613">
    <property type="component" value="Chromosome"/>
</dbReference>
<evidence type="ECO:0000313" key="1">
    <source>
        <dbReference type="EMBL" id="BDQ62902.1"/>
    </source>
</evidence>
<evidence type="ECO:0000313" key="2">
    <source>
        <dbReference type="Proteomes" id="UP001317613"/>
    </source>
</evidence>
<dbReference type="EMBL" id="AP026729">
    <property type="protein sequence ID" value="BDQ62902.1"/>
    <property type="molecule type" value="Genomic_DNA"/>
</dbReference>
<gene>
    <name evidence="1" type="ORF">EfsSVR2332_29800</name>
</gene>
<proteinExistence type="predicted"/>